<sequence length="296" mass="34277">MVSIFVHCVGYTFPTKKILLAHFSEFHDKPDSKKFHCHLCSNTFSQYRYLKAHHSRHFSDTKVLAKENVKEKPGSSELNDKPDWLNNFEVTEQNLSTALHDVDVTTSTAQNLNAIKPSPLWWEKKAINTEPIVIVPPIPDNFETTCYKCKKCLKIDYDLSKAHRHYLSCFGEPSIICNVCGLLQYSKTELKRHKIRKHNIFIAECLICSLEFPKILQLINHLKQNHEFDHSLLCEKCGRISPNEKSFKRHSKTHVKLKESVFICSICGKKLATRDSHRAHAKMHAIKNIPQIQKFN</sequence>
<dbReference type="PROSITE" id="PS50157">
    <property type="entry name" value="ZINC_FINGER_C2H2_2"/>
    <property type="match status" value="3"/>
</dbReference>
<dbReference type="PANTHER" id="PTHR24394:SF44">
    <property type="entry name" value="ZINC FINGER PROTEIN 271-LIKE"/>
    <property type="match status" value="1"/>
</dbReference>
<accession>A0A6B2FZ80</accession>
<keyword evidence="3" id="KW-0677">Repeat</keyword>
<evidence type="ECO:0000313" key="9">
    <source>
        <dbReference type="EMBL" id="NDJ96918.1"/>
    </source>
</evidence>
<dbReference type="AlphaFoldDB" id="A0A6B2FZ80"/>
<reference evidence="9" key="1">
    <citation type="submission" date="2018-11" db="EMBL/GenBank/DDBJ databases">
        <title>Myxobolus squamalis genome and transcriptome.</title>
        <authorList>
            <person name="Yahalomi D."/>
            <person name="Atkinson S.D."/>
            <person name="Neuhof M."/>
            <person name="Chang E.S."/>
            <person name="Philippe H."/>
            <person name="Cartwright P."/>
            <person name="Bartholomew J.L."/>
            <person name="Huchon D."/>
        </authorList>
    </citation>
    <scope>NUCLEOTIDE SEQUENCE</scope>
    <source>
        <strain evidence="9">71B08</strain>
        <tissue evidence="9">Whole</tissue>
    </source>
</reference>
<evidence type="ECO:0000256" key="1">
    <source>
        <dbReference type="ARBA" id="ARBA00004123"/>
    </source>
</evidence>
<dbReference type="GO" id="GO:0000981">
    <property type="term" value="F:DNA-binding transcription factor activity, RNA polymerase II-specific"/>
    <property type="evidence" value="ECO:0007669"/>
    <property type="project" value="TreeGrafter"/>
</dbReference>
<evidence type="ECO:0000259" key="8">
    <source>
        <dbReference type="PROSITE" id="PS50157"/>
    </source>
</evidence>
<keyword evidence="2" id="KW-0479">Metal-binding</keyword>
<proteinExistence type="predicted"/>
<feature type="domain" description="C2H2-type" evidence="8">
    <location>
        <begin position="232"/>
        <end position="259"/>
    </location>
</feature>
<dbReference type="GO" id="GO:0008270">
    <property type="term" value="F:zinc ion binding"/>
    <property type="evidence" value="ECO:0007669"/>
    <property type="project" value="UniProtKB-KW"/>
</dbReference>
<dbReference type="InterPro" id="IPR013087">
    <property type="entry name" value="Znf_C2H2_type"/>
</dbReference>
<comment type="subcellular location">
    <subcellularLocation>
        <location evidence="1">Nucleus</location>
    </subcellularLocation>
</comment>
<dbReference type="PROSITE" id="PS00028">
    <property type="entry name" value="ZINC_FINGER_C2H2_1"/>
    <property type="match status" value="3"/>
</dbReference>
<dbReference type="InterPro" id="IPR036236">
    <property type="entry name" value="Znf_C2H2_sf"/>
</dbReference>
<protein>
    <submittedName>
        <fullName evidence="9">Zinc finger protein 555 (Trinotate prediction)</fullName>
    </submittedName>
</protein>
<evidence type="ECO:0000256" key="3">
    <source>
        <dbReference type="ARBA" id="ARBA00022737"/>
    </source>
</evidence>
<organism evidence="9">
    <name type="scientific">Myxobolus squamalis</name>
    <name type="common">Myxosporean</name>
    <dbReference type="NCBI Taxonomy" id="59785"/>
    <lineage>
        <taxon>Eukaryota</taxon>
        <taxon>Metazoa</taxon>
        <taxon>Cnidaria</taxon>
        <taxon>Myxozoa</taxon>
        <taxon>Myxosporea</taxon>
        <taxon>Bivalvulida</taxon>
        <taxon>Platysporina</taxon>
        <taxon>Myxobolidae</taxon>
        <taxon>Myxobolus</taxon>
    </lineage>
</organism>
<keyword evidence="4 7" id="KW-0863">Zinc-finger</keyword>
<evidence type="ECO:0000256" key="7">
    <source>
        <dbReference type="PROSITE-ProRule" id="PRU00042"/>
    </source>
</evidence>
<evidence type="ECO:0000256" key="6">
    <source>
        <dbReference type="ARBA" id="ARBA00023242"/>
    </source>
</evidence>
<dbReference type="Gene3D" id="3.30.160.60">
    <property type="entry name" value="Classic Zinc Finger"/>
    <property type="match status" value="3"/>
</dbReference>
<keyword evidence="6" id="KW-0539">Nucleus</keyword>
<dbReference type="SMART" id="SM00355">
    <property type="entry name" value="ZnF_C2H2"/>
    <property type="match status" value="5"/>
</dbReference>
<dbReference type="SUPFAM" id="SSF57667">
    <property type="entry name" value="beta-beta-alpha zinc fingers"/>
    <property type="match status" value="2"/>
</dbReference>
<evidence type="ECO:0000256" key="5">
    <source>
        <dbReference type="ARBA" id="ARBA00022833"/>
    </source>
</evidence>
<dbReference type="PANTHER" id="PTHR24394">
    <property type="entry name" value="ZINC FINGER PROTEIN"/>
    <property type="match status" value="1"/>
</dbReference>
<name>A0A6B2FZ80_MYXSQ</name>
<evidence type="ECO:0000256" key="2">
    <source>
        <dbReference type="ARBA" id="ARBA00022723"/>
    </source>
</evidence>
<dbReference type="GO" id="GO:0005634">
    <property type="term" value="C:nucleus"/>
    <property type="evidence" value="ECO:0007669"/>
    <property type="project" value="UniProtKB-SubCell"/>
</dbReference>
<feature type="domain" description="C2H2-type" evidence="8">
    <location>
        <begin position="262"/>
        <end position="289"/>
    </location>
</feature>
<feature type="domain" description="C2H2-type" evidence="8">
    <location>
        <begin position="35"/>
        <end position="62"/>
    </location>
</feature>
<evidence type="ECO:0000256" key="4">
    <source>
        <dbReference type="ARBA" id="ARBA00022771"/>
    </source>
</evidence>
<keyword evidence="5" id="KW-0862">Zinc</keyword>
<dbReference type="EMBL" id="GHBR01001855">
    <property type="protein sequence ID" value="NDJ96918.1"/>
    <property type="molecule type" value="Transcribed_RNA"/>
</dbReference>